<protein>
    <recommendedName>
        <fullName evidence="4">Lipocalin-like domain-containing protein</fullName>
    </recommendedName>
</protein>
<dbReference type="RefSeq" id="WP_129748969.1">
    <property type="nucleotide sequence ID" value="NZ_JUIV01000026.1"/>
</dbReference>
<dbReference type="AlphaFoldDB" id="A0A444VT42"/>
<feature type="chain" id="PRO_5019417123" description="Lipocalin-like domain-containing protein" evidence="1">
    <location>
        <begin position="21"/>
        <end position="172"/>
    </location>
</feature>
<dbReference type="EMBL" id="JUIV01000026">
    <property type="protein sequence ID" value="RYJ36643.1"/>
    <property type="molecule type" value="Genomic_DNA"/>
</dbReference>
<sequence>MKVRVLGVLILICFFSCKKAEIPVNKFVGIWHDTEYIVPGKHLLKINKDSTFSYKGAGCDWRVISKGKWKIVGDSIELNSTSSDTCYRMFPYTRCIKFGETRTKDTLTIPNCNPKQNADFLIFSKERFYLKKDSLVYEFKASSNCSGYDTLKRVYARTKKIRKNYYYNEPPR</sequence>
<evidence type="ECO:0008006" key="4">
    <source>
        <dbReference type="Google" id="ProtNLM"/>
    </source>
</evidence>
<organism evidence="2 3">
    <name type="scientific">Flavobacterium anhuiense</name>
    <dbReference type="NCBI Taxonomy" id="459526"/>
    <lineage>
        <taxon>Bacteria</taxon>
        <taxon>Pseudomonadati</taxon>
        <taxon>Bacteroidota</taxon>
        <taxon>Flavobacteriia</taxon>
        <taxon>Flavobacteriales</taxon>
        <taxon>Flavobacteriaceae</taxon>
        <taxon>Flavobacterium</taxon>
    </lineage>
</organism>
<evidence type="ECO:0000256" key="1">
    <source>
        <dbReference type="SAM" id="SignalP"/>
    </source>
</evidence>
<name>A0A444VT42_9FLAO</name>
<feature type="signal peptide" evidence="1">
    <location>
        <begin position="1"/>
        <end position="20"/>
    </location>
</feature>
<accession>A0A444VT42</accession>
<evidence type="ECO:0000313" key="2">
    <source>
        <dbReference type="EMBL" id="RYJ36643.1"/>
    </source>
</evidence>
<keyword evidence="1" id="KW-0732">Signal</keyword>
<evidence type="ECO:0000313" key="3">
    <source>
        <dbReference type="Proteomes" id="UP000290433"/>
    </source>
</evidence>
<reference evidence="2 3" key="1">
    <citation type="submission" date="2014-12" db="EMBL/GenBank/DDBJ databases">
        <title>Genome sequence of Flavobacterium anhuiense RCM74.</title>
        <authorList>
            <person name="Kim J.F."/>
            <person name="Song J.Y."/>
            <person name="Kwak M.-J."/>
            <person name="Lee S.-W."/>
        </authorList>
    </citation>
    <scope>NUCLEOTIDE SEQUENCE [LARGE SCALE GENOMIC DNA]</scope>
    <source>
        <strain evidence="2 3">RCM74</strain>
    </source>
</reference>
<dbReference type="OrthoDB" id="1256117at2"/>
<comment type="caution">
    <text evidence="2">The sequence shown here is derived from an EMBL/GenBank/DDBJ whole genome shotgun (WGS) entry which is preliminary data.</text>
</comment>
<dbReference type="Proteomes" id="UP000290433">
    <property type="component" value="Unassembled WGS sequence"/>
</dbReference>
<gene>
    <name evidence="2" type="ORF">NU08_4322</name>
</gene>
<proteinExistence type="predicted"/>